<evidence type="ECO:0000256" key="3">
    <source>
        <dbReference type="ARBA" id="ARBA00022692"/>
    </source>
</evidence>
<evidence type="ECO:0000256" key="6">
    <source>
        <dbReference type="SAM" id="Phobius"/>
    </source>
</evidence>
<feature type="domain" description="EamA" evidence="7">
    <location>
        <begin position="4"/>
        <end position="139"/>
    </location>
</feature>
<dbReference type="Proteomes" id="UP001649381">
    <property type="component" value="Unassembled WGS sequence"/>
</dbReference>
<feature type="transmembrane region" description="Helical" evidence="6">
    <location>
        <begin position="245"/>
        <end position="264"/>
    </location>
</feature>
<feature type="transmembrane region" description="Helical" evidence="6">
    <location>
        <begin position="95"/>
        <end position="116"/>
    </location>
</feature>
<feature type="transmembrane region" description="Helical" evidence="6">
    <location>
        <begin position="270"/>
        <end position="286"/>
    </location>
</feature>
<evidence type="ECO:0000256" key="1">
    <source>
        <dbReference type="ARBA" id="ARBA00004127"/>
    </source>
</evidence>
<gene>
    <name evidence="8" type="ORF">L2716_01205</name>
</gene>
<comment type="caution">
    <text evidence="8">The sequence shown here is derived from an EMBL/GenBank/DDBJ whole genome shotgun (WGS) entry which is preliminary data.</text>
</comment>
<evidence type="ECO:0000256" key="4">
    <source>
        <dbReference type="ARBA" id="ARBA00022989"/>
    </source>
</evidence>
<reference evidence="8 9" key="1">
    <citation type="submission" date="2022-01" db="EMBL/GenBank/DDBJ databases">
        <title>Alkalihalobacillus sp. EGI L200015, a novel bacterium isolated from a salt lake sediment.</title>
        <authorList>
            <person name="Gao L."/>
            <person name="Fang B.-Z."/>
            <person name="Li W.-J."/>
        </authorList>
    </citation>
    <scope>NUCLEOTIDE SEQUENCE [LARGE SCALE GENOMIC DNA]</scope>
    <source>
        <strain evidence="8 9">KCTC 12718</strain>
    </source>
</reference>
<feature type="transmembrane region" description="Helical" evidence="6">
    <location>
        <begin position="182"/>
        <end position="203"/>
    </location>
</feature>
<dbReference type="PANTHER" id="PTHR32322:SF2">
    <property type="entry name" value="EAMA DOMAIN-CONTAINING PROTEIN"/>
    <property type="match status" value="1"/>
</dbReference>
<sequence>MKKWAYLFIALGASLWGLIAIFVEALYTYGFTALEIVTLRVTVAAVLLLIIAAIKDVRLLKINWRDSSYFIGTGIFSIVFFNWCLFTAIKETSIAVAAILLYTAPAIVTILSRFLFKEWFTVRKGIALLMTLFGCTFVIGVLPGGTSSTVSFYGVLAGLGSGLGYALYSIFGKYALKKYTSITVITYTFIFASVVLIPVTGLWKQSDVVLKSGVLMNSLGLGLISTVLAFMFYTVGLQYIESSRASITATVEPVVATLVGVILFKEQLTAWQIVGIALVLSAVIVVQENKKRVKTEHSLVQ</sequence>
<feature type="transmembrane region" description="Helical" evidence="6">
    <location>
        <begin position="69"/>
        <end position="89"/>
    </location>
</feature>
<dbReference type="InterPro" id="IPR037185">
    <property type="entry name" value="EmrE-like"/>
</dbReference>
<dbReference type="Gene3D" id="1.10.3730.20">
    <property type="match status" value="1"/>
</dbReference>
<keyword evidence="5 6" id="KW-0472">Membrane</keyword>
<name>A0ABS9GXD6_9BACL</name>
<evidence type="ECO:0000313" key="9">
    <source>
        <dbReference type="Proteomes" id="UP001649381"/>
    </source>
</evidence>
<dbReference type="PANTHER" id="PTHR32322">
    <property type="entry name" value="INNER MEMBRANE TRANSPORTER"/>
    <property type="match status" value="1"/>
</dbReference>
<comment type="similarity">
    <text evidence="2">Belongs to the EamA transporter family.</text>
</comment>
<dbReference type="EMBL" id="JAKIJS010000001">
    <property type="protein sequence ID" value="MCF6136326.1"/>
    <property type="molecule type" value="Genomic_DNA"/>
</dbReference>
<feature type="transmembrane region" description="Helical" evidence="6">
    <location>
        <begin position="125"/>
        <end position="144"/>
    </location>
</feature>
<dbReference type="InterPro" id="IPR050638">
    <property type="entry name" value="AA-Vitamin_Transporters"/>
</dbReference>
<feature type="transmembrane region" description="Helical" evidence="6">
    <location>
        <begin position="215"/>
        <end position="233"/>
    </location>
</feature>
<accession>A0ABS9GXD6</accession>
<dbReference type="InterPro" id="IPR000620">
    <property type="entry name" value="EamA_dom"/>
</dbReference>
<keyword evidence="3 6" id="KW-0812">Transmembrane</keyword>
<evidence type="ECO:0000256" key="2">
    <source>
        <dbReference type="ARBA" id="ARBA00007362"/>
    </source>
</evidence>
<feature type="transmembrane region" description="Helical" evidence="6">
    <location>
        <begin position="150"/>
        <end position="170"/>
    </location>
</feature>
<dbReference type="SUPFAM" id="SSF103481">
    <property type="entry name" value="Multidrug resistance efflux transporter EmrE"/>
    <property type="match status" value="2"/>
</dbReference>
<dbReference type="RefSeq" id="WP_236330823.1">
    <property type="nucleotide sequence ID" value="NZ_JAKIJS010000001.1"/>
</dbReference>
<keyword evidence="4 6" id="KW-1133">Transmembrane helix</keyword>
<dbReference type="Pfam" id="PF00892">
    <property type="entry name" value="EamA"/>
    <property type="match status" value="2"/>
</dbReference>
<protein>
    <submittedName>
        <fullName evidence="8">DMT family transporter</fullName>
    </submittedName>
</protein>
<organism evidence="8 9">
    <name type="scientific">Pseudalkalibacillus berkeleyi</name>
    <dbReference type="NCBI Taxonomy" id="1069813"/>
    <lineage>
        <taxon>Bacteria</taxon>
        <taxon>Bacillati</taxon>
        <taxon>Bacillota</taxon>
        <taxon>Bacilli</taxon>
        <taxon>Bacillales</taxon>
        <taxon>Fictibacillaceae</taxon>
        <taxon>Pseudalkalibacillus</taxon>
    </lineage>
</organism>
<comment type="subcellular location">
    <subcellularLocation>
        <location evidence="1">Endomembrane system</location>
        <topology evidence="1">Multi-pass membrane protein</topology>
    </subcellularLocation>
</comment>
<evidence type="ECO:0000256" key="5">
    <source>
        <dbReference type="ARBA" id="ARBA00023136"/>
    </source>
</evidence>
<feature type="domain" description="EamA" evidence="7">
    <location>
        <begin position="153"/>
        <end position="286"/>
    </location>
</feature>
<evidence type="ECO:0000259" key="7">
    <source>
        <dbReference type="Pfam" id="PF00892"/>
    </source>
</evidence>
<feature type="transmembrane region" description="Helical" evidence="6">
    <location>
        <begin position="7"/>
        <end position="30"/>
    </location>
</feature>
<evidence type="ECO:0000313" key="8">
    <source>
        <dbReference type="EMBL" id="MCF6136326.1"/>
    </source>
</evidence>
<keyword evidence="9" id="KW-1185">Reference proteome</keyword>
<feature type="transmembrane region" description="Helical" evidence="6">
    <location>
        <begin position="36"/>
        <end position="57"/>
    </location>
</feature>
<proteinExistence type="inferred from homology"/>